<accession>A0A7S0F5T0</accession>
<protein>
    <submittedName>
        <fullName evidence="2">Uncharacterized protein</fullName>
    </submittedName>
</protein>
<evidence type="ECO:0000256" key="1">
    <source>
        <dbReference type="SAM" id="MobiDB-lite"/>
    </source>
</evidence>
<evidence type="ECO:0000313" key="2">
    <source>
        <dbReference type="EMBL" id="CAD8341505.1"/>
    </source>
</evidence>
<feature type="compositionally biased region" description="Low complexity" evidence="1">
    <location>
        <begin position="59"/>
        <end position="74"/>
    </location>
</feature>
<feature type="region of interest" description="Disordered" evidence="1">
    <location>
        <begin position="59"/>
        <end position="79"/>
    </location>
</feature>
<sequence>MLCTQSMMNPPALVFPRFEPMQFPEEASAATTSVDQPLTMRQQVGQKRRLGDAMLFAAPSTQAPKQQQQQQSPAKKLRRTVAKKSVSFAPVVIEYSDAACQNNNCDNSSTDTKTTATTPSSTWYSTMDLHRCRHDVIRTVQIYSKHNGDISQYEDICLRGLEGHLTALVCKDSKKRRLRHRHNVLQAQRQLYMMFDVSADASAEMLGRVSHQSSEQSRLTALKRGFLDTRGSSILF</sequence>
<name>A0A7S0F5T0_9STRA</name>
<dbReference type="EMBL" id="HBEF01022043">
    <property type="protein sequence ID" value="CAD8341505.1"/>
    <property type="molecule type" value="Transcribed_RNA"/>
</dbReference>
<dbReference type="AlphaFoldDB" id="A0A7S0F5T0"/>
<gene>
    <name evidence="2" type="ORF">CAUS1442_LOCUS13640</name>
</gene>
<proteinExistence type="predicted"/>
<reference evidence="2" key="1">
    <citation type="submission" date="2021-01" db="EMBL/GenBank/DDBJ databases">
        <authorList>
            <person name="Corre E."/>
            <person name="Pelletier E."/>
            <person name="Niang G."/>
            <person name="Scheremetjew M."/>
            <person name="Finn R."/>
            <person name="Kale V."/>
            <person name="Holt S."/>
            <person name="Cochrane G."/>
            <person name="Meng A."/>
            <person name="Brown T."/>
            <person name="Cohen L."/>
        </authorList>
    </citation>
    <scope>NUCLEOTIDE SEQUENCE</scope>
    <source>
        <strain evidence="2">CCMP3328</strain>
    </source>
</reference>
<organism evidence="2">
    <name type="scientific">Craspedostauros australis</name>
    <dbReference type="NCBI Taxonomy" id="1486917"/>
    <lineage>
        <taxon>Eukaryota</taxon>
        <taxon>Sar</taxon>
        <taxon>Stramenopiles</taxon>
        <taxon>Ochrophyta</taxon>
        <taxon>Bacillariophyta</taxon>
        <taxon>Bacillariophyceae</taxon>
        <taxon>Bacillariophycidae</taxon>
        <taxon>Naviculales</taxon>
        <taxon>Naviculaceae</taxon>
        <taxon>Craspedostauros</taxon>
    </lineage>
</organism>